<dbReference type="OrthoDB" id="42866at2759"/>
<keyword evidence="6" id="KW-1185">Reference proteome</keyword>
<feature type="domain" description="Mandelate racemase/muconate lactonizing enzyme C-terminal" evidence="4">
    <location>
        <begin position="494"/>
        <end position="593"/>
    </location>
</feature>
<gene>
    <name evidence="5" type="ORF">IV203_019099</name>
</gene>
<comment type="cofactor">
    <cofactor evidence="1">
        <name>Mg(2+)</name>
        <dbReference type="ChEBI" id="CHEBI:18420"/>
    </cofactor>
</comment>
<reference evidence="5" key="1">
    <citation type="journal article" date="2021" name="Sci. Rep.">
        <title>Diploid genomic architecture of Nitzschia inconspicua, an elite biomass production diatom.</title>
        <authorList>
            <person name="Oliver A."/>
            <person name="Podell S."/>
            <person name="Pinowska A."/>
            <person name="Traller J.C."/>
            <person name="Smith S.R."/>
            <person name="McClure R."/>
            <person name="Beliaev A."/>
            <person name="Bohutskyi P."/>
            <person name="Hill E.A."/>
            <person name="Rabines A."/>
            <person name="Zheng H."/>
            <person name="Allen L.Z."/>
            <person name="Kuo A."/>
            <person name="Grigoriev I.V."/>
            <person name="Allen A.E."/>
            <person name="Hazlebeck D."/>
            <person name="Allen E.E."/>
        </authorList>
    </citation>
    <scope>NUCLEOTIDE SEQUENCE</scope>
    <source>
        <strain evidence="5">Hildebrandi</strain>
    </source>
</reference>
<dbReference type="PANTHER" id="PTHR13794">
    <property type="entry name" value="ENOLASE SUPERFAMILY, MANDELATE RACEMASE"/>
    <property type="match status" value="1"/>
</dbReference>
<dbReference type="InterPro" id="IPR029065">
    <property type="entry name" value="Enolase_C-like"/>
</dbReference>
<evidence type="ECO:0000256" key="1">
    <source>
        <dbReference type="ARBA" id="ARBA00001946"/>
    </source>
</evidence>
<keyword evidence="3" id="KW-0460">Magnesium</keyword>
<dbReference type="InterPro" id="IPR046945">
    <property type="entry name" value="RHMD-like"/>
</dbReference>
<dbReference type="GO" id="GO:0016836">
    <property type="term" value="F:hydro-lyase activity"/>
    <property type="evidence" value="ECO:0007669"/>
    <property type="project" value="TreeGrafter"/>
</dbReference>
<dbReference type="GO" id="GO:0016052">
    <property type="term" value="P:carbohydrate catabolic process"/>
    <property type="evidence" value="ECO:0007669"/>
    <property type="project" value="TreeGrafter"/>
</dbReference>
<dbReference type="Proteomes" id="UP000693970">
    <property type="component" value="Unassembled WGS sequence"/>
</dbReference>
<protein>
    <submittedName>
        <fullName evidence="5">Mandelate racemase/muconate lactonizing protein</fullName>
    </submittedName>
</protein>
<dbReference type="FunFam" id="3.20.20.120:FF:000005">
    <property type="entry name" value="Putative L-rhamnonate dehydratase"/>
    <property type="match status" value="1"/>
</dbReference>
<dbReference type="SFLD" id="SFLDS00001">
    <property type="entry name" value="Enolase"/>
    <property type="match status" value="1"/>
</dbReference>
<dbReference type="SFLD" id="SFLDG00179">
    <property type="entry name" value="mandelate_racemase"/>
    <property type="match status" value="1"/>
</dbReference>
<dbReference type="PANTHER" id="PTHR13794:SF58">
    <property type="entry name" value="MITOCHONDRIAL ENOLASE SUPERFAMILY MEMBER 1"/>
    <property type="match status" value="1"/>
</dbReference>
<evidence type="ECO:0000259" key="4">
    <source>
        <dbReference type="SMART" id="SM00922"/>
    </source>
</evidence>
<dbReference type="Pfam" id="PF00107">
    <property type="entry name" value="ADH_zinc_N"/>
    <property type="match status" value="1"/>
</dbReference>
<dbReference type="SMART" id="SM00922">
    <property type="entry name" value="MR_MLE"/>
    <property type="match status" value="1"/>
</dbReference>
<reference evidence="5" key="2">
    <citation type="submission" date="2021-04" db="EMBL/GenBank/DDBJ databases">
        <authorList>
            <person name="Podell S."/>
        </authorList>
    </citation>
    <scope>NUCLEOTIDE SEQUENCE</scope>
    <source>
        <strain evidence="5">Hildebrandi</strain>
    </source>
</reference>
<dbReference type="InterPro" id="IPR013342">
    <property type="entry name" value="Mandelate_racemase_C"/>
</dbReference>
<dbReference type="EMBL" id="JAGRRH010000004">
    <property type="protein sequence ID" value="KAG7370529.1"/>
    <property type="molecule type" value="Genomic_DNA"/>
</dbReference>
<name>A0A9K3Q6U8_9STRA</name>
<dbReference type="Pfam" id="PF02746">
    <property type="entry name" value="MR_MLE_N"/>
    <property type="match status" value="1"/>
</dbReference>
<dbReference type="InterPro" id="IPR013341">
    <property type="entry name" value="Mandelate_racemase_N_dom"/>
</dbReference>
<organism evidence="5 6">
    <name type="scientific">Nitzschia inconspicua</name>
    <dbReference type="NCBI Taxonomy" id="303405"/>
    <lineage>
        <taxon>Eukaryota</taxon>
        <taxon>Sar</taxon>
        <taxon>Stramenopiles</taxon>
        <taxon>Ochrophyta</taxon>
        <taxon>Bacillariophyta</taxon>
        <taxon>Bacillariophyceae</taxon>
        <taxon>Bacillariophycidae</taxon>
        <taxon>Bacillariales</taxon>
        <taxon>Bacillariaceae</taxon>
        <taxon>Nitzschia</taxon>
    </lineage>
</organism>
<dbReference type="NCBIfam" id="NF011968">
    <property type="entry name" value="PRK15440.1"/>
    <property type="match status" value="1"/>
</dbReference>
<evidence type="ECO:0000313" key="5">
    <source>
        <dbReference type="EMBL" id="KAG7370529.1"/>
    </source>
</evidence>
<dbReference type="GO" id="GO:0000287">
    <property type="term" value="F:magnesium ion binding"/>
    <property type="evidence" value="ECO:0007669"/>
    <property type="project" value="TreeGrafter"/>
</dbReference>
<proteinExistence type="predicted"/>
<keyword evidence="2" id="KW-0479">Metal-binding</keyword>
<dbReference type="AlphaFoldDB" id="A0A9K3Q6U8"/>
<dbReference type="Pfam" id="PF13378">
    <property type="entry name" value="MR_MLE_C"/>
    <property type="match status" value="1"/>
</dbReference>
<comment type="caution">
    <text evidence="5">The sequence shown here is derived from an EMBL/GenBank/DDBJ whole genome shotgun (WGS) entry which is preliminary data.</text>
</comment>
<evidence type="ECO:0000256" key="2">
    <source>
        <dbReference type="ARBA" id="ARBA00022723"/>
    </source>
</evidence>
<dbReference type="InterPro" id="IPR013149">
    <property type="entry name" value="ADH-like_C"/>
</dbReference>
<accession>A0A9K3Q6U8</accession>
<evidence type="ECO:0000256" key="3">
    <source>
        <dbReference type="ARBA" id="ARBA00022842"/>
    </source>
</evidence>
<evidence type="ECO:0000313" key="6">
    <source>
        <dbReference type="Proteomes" id="UP000693970"/>
    </source>
</evidence>
<sequence>MFHQLPPDFSIGGNRALRCASEKLGALRTNLVRFGALRTNLVRFGALRTNLVRFGALRTNLVRFGQIWCAYRTNLVRFGQIWCASVRLSDKFGQIWCGSDKFGALRRNLVRLSEKLGALIGETWCASVRLSDKFGALRTHVVLCPSSNPVILGWMNLCATPVQQQQRQQRQPPVIKIKNQGAKHLFWELQFFLQRWCGPCRSLLGSGTQVYSTGSAVDAIKNLGADHVINYKEQSLMDALKGKNFDVVYDTIGGYDHWEIAQASLKNGGTFVTVAGDGPVVKDMKTITHLVEAGKVKPVLDERRFKLTTESLLDMIQVIEPKTANDGGVIIQHVRAFVFDDNDQEKESGGGADCHKQAKGHWIVDSDIANPMSVYEQYRASRTSWGIDAMGSIIVEVELSNGMVGVGISIGGDAACYIVEKHLSRFVKGQDPSNVELIWDQCWRATMNYGRKGIAVQALSALDLAIWDALGHLRGLPVYKLLGGKTKERMPVYATTARPDYAKEMGFHGAKFPLPYGPANGQEGMRKNIELVKKWRDAVGPDYPLMIDCYMSLTVPYTIELARRCEPYNVKWIEEMLPPDEYQGYAQLKQSIISTMLTTGEHEYTRWGFRQLLENKCCDVLQPDITWCGGMTEARRIVALASAYDIPVIPHGSSVYSYHLQICFPSCPMAEFLVMSPRADKIVSYFGKLFKDEPLPENGYVALSDDKPGFGVTLNREELSLKRPYPTD</sequence>